<protein>
    <recommendedName>
        <fullName evidence="4">Cys-tRNA(Pro)/Cys-tRNA(Cys) deacylase</fullName>
        <ecNumber evidence="4">4.2.-.-</ecNumber>
    </recommendedName>
</protein>
<proteinExistence type="inferred from homology"/>
<dbReference type="EC" id="4.2.-.-" evidence="4"/>
<keyword evidence="3 4" id="KW-0456">Lyase</keyword>
<dbReference type="InterPro" id="IPR036754">
    <property type="entry name" value="YbaK/aa-tRNA-synt-asso_dom_sf"/>
</dbReference>
<keyword evidence="2 4" id="KW-0648">Protein biosynthesis</keyword>
<dbReference type="Proteomes" id="UP001524478">
    <property type="component" value="Unassembled WGS sequence"/>
</dbReference>
<keyword evidence="7" id="KW-1185">Reference proteome</keyword>
<dbReference type="PANTHER" id="PTHR30411">
    <property type="entry name" value="CYTOPLASMIC PROTEIN"/>
    <property type="match status" value="1"/>
</dbReference>
<sequence length="160" mass="17800">MTNIKTNAMRILEQMKIDYNAITYSNNDGKIDGISVSEKIDREQKFVYKTLVVQGHSKNIYVFLLPVAEELDLKKAAKIAGEKSIEMIPVKDISKITGYIRGGCSPIGMKKNYKTFIDKSALDIDKIIVSGGKIGVQIELETSKLIEVCHGEVGDFTIIK</sequence>
<evidence type="ECO:0000313" key="6">
    <source>
        <dbReference type="EMBL" id="MCQ4922940.1"/>
    </source>
</evidence>
<dbReference type="PANTHER" id="PTHR30411:SF0">
    <property type="entry name" value="CYS-TRNA(PRO)_CYS-TRNA(CYS) DEACYLASE YBAK"/>
    <property type="match status" value="1"/>
</dbReference>
<evidence type="ECO:0000313" key="7">
    <source>
        <dbReference type="Proteomes" id="UP001524478"/>
    </source>
</evidence>
<organism evidence="6 7">
    <name type="scientific">Tissierella carlieri</name>
    <dbReference type="NCBI Taxonomy" id="689904"/>
    <lineage>
        <taxon>Bacteria</taxon>
        <taxon>Bacillati</taxon>
        <taxon>Bacillota</taxon>
        <taxon>Tissierellia</taxon>
        <taxon>Tissierellales</taxon>
        <taxon>Tissierellaceae</taxon>
        <taxon>Tissierella</taxon>
    </lineage>
</organism>
<evidence type="ECO:0000256" key="2">
    <source>
        <dbReference type="ARBA" id="ARBA00022917"/>
    </source>
</evidence>
<dbReference type="InterPro" id="IPR004369">
    <property type="entry name" value="Prolyl-tRNA_editing_YbaK/EbsC"/>
</dbReference>
<dbReference type="RefSeq" id="WP_256311018.1">
    <property type="nucleotide sequence ID" value="NZ_JANGAC010000004.1"/>
</dbReference>
<dbReference type="NCBIfam" id="TIGR00011">
    <property type="entry name" value="YbaK_EbsC"/>
    <property type="match status" value="1"/>
</dbReference>
<dbReference type="InterPro" id="IPR007214">
    <property type="entry name" value="YbaK/aa-tRNA-synth-assoc-dom"/>
</dbReference>
<dbReference type="PIRSF" id="PIRSF006181">
    <property type="entry name" value="EbsC_YbaK"/>
    <property type="match status" value="1"/>
</dbReference>
<evidence type="ECO:0000256" key="3">
    <source>
        <dbReference type="ARBA" id="ARBA00023239"/>
    </source>
</evidence>
<dbReference type="Pfam" id="PF04073">
    <property type="entry name" value="tRNA_edit"/>
    <property type="match status" value="1"/>
</dbReference>
<evidence type="ECO:0000256" key="1">
    <source>
        <dbReference type="ARBA" id="ARBA00009798"/>
    </source>
</evidence>
<evidence type="ECO:0000256" key="4">
    <source>
        <dbReference type="PIRNR" id="PIRNR006181"/>
    </source>
</evidence>
<name>A0ABT1S8Y9_9FIRM</name>
<gene>
    <name evidence="6" type="primary">ybaK</name>
    <name evidence="6" type="ORF">NE686_07585</name>
</gene>
<comment type="caution">
    <text evidence="6">The sequence shown here is derived from an EMBL/GenBank/DDBJ whole genome shotgun (WGS) entry which is preliminary data.</text>
</comment>
<reference evidence="6 7" key="1">
    <citation type="submission" date="2022-06" db="EMBL/GenBank/DDBJ databases">
        <title>Isolation of gut microbiota from human fecal samples.</title>
        <authorList>
            <person name="Pamer E.G."/>
            <person name="Barat B."/>
            <person name="Waligurski E."/>
            <person name="Medina S."/>
            <person name="Paddock L."/>
            <person name="Mostad J."/>
        </authorList>
    </citation>
    <scope>NUCLEOTIDE SEQUENCE [LARGE SCALE GENOMIC DNA]</scope>
    <source>
        <strain evidence="6 7">DFI.7.95</strain>
    </source>
</reference>
<dbReference type="Gene3D" id="3.90.960.10">
    <property type="entry name" value="YbaK/aminoacyl-tRNA synthetase-associated domain"/>
    <property type="match status" value="1"/>
</dbReference>
<feature type="domain" description="YbaK/aminoacyl-tRNA synthetase-associated" evidence="5">
    <location>
        <begin position="40"/>
        <end position="146"/>
    </location>
</feature>
<evidence type="ECO:0000259" key="5">
    <source>
        <dbReference type="Pfam" id="PF04073"/>
    </source>
</evidence>
<dbReference type="SUPFAM" id="SSF55826">
    <property type="entry name" value="YbaK/ProRS associated domain"/>
    <property type="match status" value="1"/>
</dbReference>
<dbReference type="EMBL" id="JANGAC010000004">
    <property type="protein sequence ID" value="MCQ4922940.1"/>
    <property type="molecule type" value="Genomic_DNA"/>
</dbReference>
<dbReference type="CDD" id="cd00002">
    <property type="entry name" value="YbaK_deacylase"/>
    <property type="match status" value="1"/>
</dbReference>
<comment type="similarity">
    <text evidence="1 4">Belongs to the prolyl-tRNA editing family. YbaK/EbsC subfamily.</text>
</comment>
<accession>A0ABT1S8Y9</accession>